<feature type="region of interest" description="Disordered" evidence="1">
    <location>
        <begin position="260"/>
        <end position="350"/>
    </location>
</feature>
<keyword evidence="4" id="KW-1185">Reference proteome</keyword>
<dbReference type="RefSeq" id="WP_138087909.1">
    <property type="nucleotide sequence ID" value="NZ_VAUV01000015.1"/>
</dbReference>
<evidence type="ECO:0000313" key="4">
    <source>
        <dbReference type="Proteomes" id="UP000306196"/>
    </source>
</evidence>
<organism evidence="3 4">
    <name type="scientific">Phragmitibacter flavus</name>
    <dbReference type="NCBI Taxonomy" id="2576071"/>
    <lineage>
        <taxon>Bacteria</taxon>
        <taxon>Pseudomonadati</taxon>
        <taxon>Verrucomicrobiota</taxon>
        <taxon>Verrucomicrobiia</taxon>
        <taxon>Verrucomicrobiales</taxon>
        <taxon>Verrucomicrobiaceae</taxon>
        <taxon>Phragmitibacter</taxon>
    </lineage>
</organism>
<evidence type="ECO:0000313" key="3">
    <source>
        <dbReference type="EMBL" id="TLD69223.1"/>
    </source>
</evidence>
<reference evidence="3 4" key="1">
    <citation type="submission" date="2019-05" db="EMBL/GenBank/DDBJ databases">
        <title>Verrucobacter flavum gen. nov., sp. nov. a new member of the family Verrucomicrobiaceae.</title>
        <authorList>
            <person name="Szuroczki S."/>
            <person name="Abbaszade G."/>
            <person name="Szabo A."/>
            <person name="Felfoldi T."/>
            <person name="Schumann P."/>
            <person name="Boka K."/>
            <person name="Keki Z."/>
            <person name="Toumi M."/>
            <person name="Toth E."/>
        </authorList>
    </citation>
    <scope>NUCLEOTIDE SEQUENCE [LARGE SCALE GENOMIC DNA]</scope>
    <source>
        <strain evidence="3 4">MG-N-17</strain>
    </source>
</reference>
<protein>
    <submittedName>
        <fullName evidence="3">Uncharacterized protein</fullName>
    </submittedName>
</protein>
<dbReference type="AlphaFoldDB" id="A0A5R8KA71"/>
<dbReference type="Proteomes" id="UP000306196">
    <property type="component" value="Unassembled WGS sequence"/>
</dbReference>
<keyword evidence="2" id="KW-0472">Membrane</keyword>
<feature type="compositionally biased region" description="Basic and acidic residues" evidence="1">
    <location>
        <begin position="336"/>
        <end position="347"/>
    </location>
</feature>
<feature type="compositionally biased region" description="Pro residues" evidence="1">
    <location>
        <begin position="274"/>
        <end position="289"/>
    </location>
</feature>
<evidence type="ECO:0000256" key="1">
    <source>
        <dbReference type="SAM" id="MobiDB-lite"/>
    </source>
</evidence>
<accession>A0A5R8KA71</accession>
<feature type="compositionally biased region" description="Low complexity" evidence="1">
    <location>
        <begin position="313"/>
        <end position="332"/>
    </location>
</feature>
<gene>
    <name evidence="3" type="ORF">FEM03_19185</name>
</gene>
<dbReference type="OrthoDB" id="197044at2"/>
<proteinExistence type="predicted"/>
<sequence>MNSPDVLYFECQACHLQLSVPMTLAGVTGPCPSCAAMITAPTVQEVVRAAALQLQKENQAAAAPIPAPSQPVRISVPIAAAASTIRPPAAAPTPAPPPQTSVAVDDGRYEAVASPPEYPATAEKAVSSTAAVRTSLPQRRPLPGGDAAVNELSHAGLRVAPFSAPSHPQALKPWGDNAAEPPRKTGIFLISLILVLLAMAGVASIFWDQLSVAWHTYRVKYEDALEAKAPLLPSSPANSPTPAPSQVETAPAAVLPMPTSKEAAPLSPAGETPPVLPTPPTPPTLPPQPGVSESPESEEMIPKATAVIEPDMPAGSVSGSSPDSPTPGSADPVVEVARDTDRTERPARQVPALFTNPPEDLRAAAIALRNFLEAPNWKERSKHVQWSAEIQPVMEQYYRSNPDGPIRINDVGVIARWEPDAVPGVHRHHVFEISGGDIPASLPVMVEENEKGWQVDWLTFIEGKDQLLERFCAEYVDQPARFRVLARRKKYFQEDVPGLVVPGLESKISYEIQPPAPGFVTFAFAEMNTPLATDLDRLLGWDVLSATVVMELQWRREGDKKWVEIVGLPYTSWRTPKPALKNANAP</sequence>
<dbReference type="EMBL" id="VAUV01000015">
    <property type="protein sequence ID" value="TLD69223.1"/>
    <property type="molecule type" value="Genomic_DNA"/>
</dbReference>
<comment type="caution">
    <text evidence="3">The sequence shown here is derived from an EMBL/GenBank/DDBJ whole genome shotgun (WGS) entry which is preliminary data.</text>
</comment>
<feature type="transmembrane region" description="Helical" evidence="2">
    <location>
        <begin position="187"/>
        <end position="207"/>
    </location>
</feature>
<keyword evidence="2" id="KW-1133">Transmembrane helix</keyword>
<evidence type="ECO:0000256" key="2">
    <source>
        <dbReference type="SAM" id="Phobius"/>
    </source>
</evidence>
<keyword evidence="2" id="KW-0812">Transmembrane</keyword>
<name>A0A5R8KA71_9BACT</name>